<accession>A0A3R8QNE4</accession>
<dbReference type="AlphaFoldDB" id="A0A3R8QNE4"/>
<feature type="transmembrane region" description="Helical" evidence="2">
    <location>
        <begin position="40"/>
        <end position="58"/>
    </location>
</feature>
<dbReference type="PANTHER" id="PTHR34351">
    <property type="entry name" value="SLR1927 PROTEIN-RELATED"/>
    <property type="match status" value="1"/>
</dbReference>
<reference evidence="4 5" key="1">
    <citation type="submission" date="2018-07" db="EMBL/GenBank/DDBJ databases">
        <title>Brachybacteriurn paraconglorneratum KCTC 9916.</title>
        <authorList>
            <person name="Li Y."/>
        </authorList>
    </citation>
    <scope>NUCLEOTIDE SEQUENCE [LARGE SCALE GENOMIC DNA]</scope>
    <source>
        <strain evidence="4 5">KCTC 9916</strain>
    </source>
</reference>
<dbReference type="RefSeq" id="WP_126986966.1">
    <property type="nucleotide sequence ID" value="NZ_ML133855.1"/>
</dbReference>
<organism evidence="4 5">
    <name type="scientific">Brachybacterium paraconglomeratum</name>
    <dbReference type="NCBI Taxonomy" id="173362"/>
    <lineage>
        <taxon>Bacteria</taxon>
        <taxon>Bacillati</taxon>
        <taxon>Actinomycetota</taxon>
        <taxon>Actinomycetes</taxon>
        <taxon>Micrococcales</taxon>
        <taxon>Dermabacteraceae</taxon>
        <taxon>Brachybacterium</taxon>
    </lineage>
</organism>
<dbReference type="Pfam" id="PF01882">
    <property type="entry name" value="DUF58"/>
    <property type="match status" value="1"/>
</dbReference>
<evidence type="ECO:0000313" key="5">
    <source>
        <dbReference type="Proteomes" id="UP000274327"/>
    </source>
</evidence>
<keyword evidence="2" id="KW-0812">Transmembrane</keyword>
<keyword evidence="2" id="KW-1133">Transmembrane helix</keyword>
<evidence type="ECO:0000313" key="4">
    <source>
        <dbReference type="EMBL" id="RRR18477.1"/>
    </source>
</evidence>
<name>A0A3R8QNE4_9MICO</name>
<proteinExistence type="predicted"/>
<keyword evidence="5" id="KW-1185">Reference proteome</keyword>
<evidence type="ECO:0000256" key="2">
    <source>
        <dbReference type="SAM" id="Phobius"/>
    </source>
</evidence>
<comment type="caution">
    <text evidence="4">The sequence shown here is derived from an EMBL/GenBank/DDBJ whole genome shotgun (WGS) entry which is preliminary data.</text>
</comment>
<evidence type="ECO:0000256" key="1">
    <source>
        <dbReference type="SAM" id="MobiDB-lite"/>
    </source>
</evidence>
<feature type="domain" description="DUF58" evidence="3">
    <location>
        <begin position="201"/>
        <end position="280"/>
    </location>
</feature>
<keyword evidence="2" id="KW-0472">Membrane</keyword>
<sequence>MRGRARTILRPTGRGVVVLVACAALWLLGDLTRIEPARQLAAGLVLVLAVGAIGILVAGRGISPRRRVVDDAVPVGGSARVMLEMQDRPWITVVPLGRGVVREHLPEELGGQGDLPLARRMPHVLHVSRRGGHALGPYSVLVRDVFGLFHLRRTVEDGLRITGLPVVAEMSTAAERSTGIADDAVAGAVPVAGVGEIGPIARPYAAGDDIRRIHWRASARTGTLMTREDEPTAGRSAVVVLDTTRRDGLEGQVEEALVSHAATVLDSLGRNGWEVRIVDASGDEITRTQRRRGVPGPSLLGGEADALERRASLLALAEVDFDDDEQHGVGRDHAAGHAELAIALGADLGEPFAGLELDRFAGRATRRTAIALDAALPEEEPETPRRARRIGPADGDDFGHAHEKHAEQLAAARAQRPPRRSRLGTWALVRGSSADTLDDLLTTAVEEPR</sequence>
<dbReference type="GeneID" id="78121301"/>
<feature type="region of interest" description="Disordered" evidence="1">
    <location>
        <begin position="377"/>
        <end position="425"/>
    </location>
</feature>
<dbReference type="PANTHER" id="PTHR34351:SF1">
    <property type="entry name" value="SLR1927 PROTEIN"/>
    <property type="match status" value="1"/>
</dbReference>
<dbReference type="InterPro" id="IPR002881">
    <property type="entry name" value="DUF58"/>
</dbReference>
<dbReference type="EMBL" id="QOCI01000007">
    <property type="protein sequence ID" value="RRR18477.1"/>
    <property type="molecule type" value="Genomic_DNA"/>
</dbReference>
<dbReference type="Proteomes" id="UP000274327">
    <property type="component" value="Unassembled WGS sequence"/>
</dbReference>
<evidence type="ECO:0000259" key="3">
    <source>
        <dbReference type="Pfam" id="PF01882"/>
    </source>
</evidence>
<feature type="compositionally biased region" description="Basic and acidic residues" evidence="1">
    <location>
        <begin position="397"/>
        <end position="407"/>
    </location>
</feature>
<gene>
    <name evidence="4" type="ORF">DS079_09745</name>
</gene>
<protein>
    <submittedName>
        <fullName evidence="4">DUF58 domain-containing protein</fullName>
    </submittedName>
</protein>